<dbReference type="Proteomes" id="UP001603857">
    <property type="component" value="Unassembled WGS sequence"/>
</dbReference>
<proteinExistence type="predicted"/>
<keyword evidence="2" id="KW-1185">Reference proteome</keyword>
<name>A0ABD1LEX4_9FABA</name>
<accession>A0ABD1LEX4</accession>
<evidence type="ECO:0000313" key="2">
    <source>
        <dbReference type="Proteomes" id="UP001603857"/>
    </source>
</evidence>
<organism evidence="1 2">
    <name type="scientific">Flemingia macrophylla</name>
    <dbReference type="NCBI Taxonomy" id="520843"/>
    <lineage>
        <taxon>Eukaryota</taxon>
        <taxon>Viridiplantae</taxon>
        <taxon>Streptophyta</taxon>
        <taxon>Embryophyta</taxon>
        <taxon>Tracheophyta</taxon>
        <taxon>Spermatophyta</taxon>
        <taxon>Magnoliopsida</taxon>
        <taxon>eudicotyledons</taxon>
        <taxon>Gunneridae</taxon>
        <taxon>Pentapetalae</taxon>
        <taxon>rosids</taxon>
        <taxon>fabids</taxon>
        <taxon>Fabales</taxon>
        <taxon>Fabaceae</taxon>
        <taxon>Papilionoideae</taxon>
        <taxon>50 kb inversion clade</taxon>
        <taxon>NPAAA clade</taxon>
        <taxon>indigoferoid/millettioid clade</taxon>
        <taxon>Phaseoleae</taxon>
        <taxon>Flemingia</taxon>
    </lineage>
</organism>
<dbReference type="Pfam" id="PF04578">
    <property type="entry name" value="DUF594"/>
    <property type="match status" value="1"/>
</dbReference>
<dbReference type="AlphaFoldDB" id="A0ABD1LEX4"/>
<comment type="caution">
    <text evidence="1">The sequence shown here is derived from an EMBL/GenBank/DDBJ whole genome shotgun (WGS) entry which is preliminary data.</text>
</comment>
<dbReference type="PANTHER" id="PTHR31325">
    <property type="entry name" value="OS01G0798800 PROTEIN-RELATED"/>
    <property type="match status" value="1"/>
</dbReference>
<reference evidence="1 2" key="1">
    <citation type="submission" date="2024-08" db="EMBL/GenBank/DDBJ databases">
        <title>Insights into the chromosomal genome structure of Flemingia macrophylla.</title>
        <authorList>
            <person name="Ding Y."/>
            <person name="Zhao Y."/>
            <person name="Bi W."/>
            <person name="Wu M."/>
            <person name="Zhao G."/>
            <person name="Gong Y."/>
            <person name="Li W."/>
            <person name="Zhang P."/>
        </authorList>
    </citation>
    <scope>NUCLEOTIDE SEQUENCE [LARGE SCALE GENOMIC DNA]</scope>
    <source>
        <strain evidence="1">DYQJB</strain>
        <tissue evidence="1">Leaf</tissue>
    </source>
</reference>
<dbReference type="InterPro" id="IPR007658">
    <property type="entry name" value="DUF594"/>
</dbReference>
<gene>
    <name evidence="1" type="ORF">Fmac_026448</name>
</gene>
<evidence type="ECO:0000313" key="1">
    <source>
        <dbReference type="EMBL" id="KAL2322069.1"/>
    </source>
</evidence>
<sequence length="166" mass="19280">MDRYNKPYECIQKLIKKEKPLSKRKTENNICCWCRFYGVFFHDKKENDSEKSEEQKAFNKIRYARTTGIINMVNPYEQLVPVGKCLLLDAYDLADVIMNLKGTNKWKMIAQVLVELLSYTAYNSTPINHIQQLNKGGEFLSLVWLLMTHLGLAKQFQPDGPTRNGV</sequence>
<dbReference type="EMBL" id="JBGMDY010000009">
    <property type="protein sequence ID" value="KAL2322069.1"/>
    <property type="molecule type" value="Genomic_DNA"/>
</dbReference>
<protein>
    <submittedName>
        <fullName evidence="1">Uncharacterized protein</fullName>
    </submittedName>
</protein>